<evidence type="ECO:0000313" key="1">
    <source>
        <dbReference type="EMBL" id="KAJ8501136.1"/>
    </source>
</evidence>
<organism evidence="1 2">
    <name type="scientific">Ensete ventricosum</name>
    <name type="common">Abyssinian banana</name>
    <name type="synonym">Musa ensete</name>
    <dbReference type="NCBI Taxonomy" id="4639"/>
    <lineage>
        <taxon>Eukaryota</taxon>
        <taxon>Viridiplantae</taxon>
        <taxon>Streptophyta</taxon>
        <taxon>Embryophyta</taxon>
        <taxon>Tracheophyta</taxon>
        <taxon>Spermatophyta</taxon>
        <taxon>Magnoliopsida</taxon>
        <taxon>Liliopsida</taxon>
        <taxon>Zingiberales</taxon>
        <taxon>Musaceae</taxon>
        <taxon>Ensete</taxon>
    </lineage>
</organism>
<comment type="caution">
    <text evidence="1">The sequence shown here is derived from an EMBL/GenBank/DDBJ whole genome shotgun (WGS) entry which is preliminary data.</text>
</comment>
<dbReference type="EMBL" id="JAQQAF010000003">
    <property type="protein sequence ID" value="KAJ8501136.1"/>
    <property type="molecule type" value="Genomic_DNA"/>
</dbReference>
<protein>
    <submittedName>
        <fullName evidence="1">Uncharacterized protein</fullName>
    </submittedName>
</protein>
<proteinExistence type="predicted"/>
<evidence type="ECO:0000313" key="2">
    <source>
        <dbReference type="Proteomes" id="UP001222027"/>
    </source>
</evidence>
<dbReference type="AlphaFoldDB" id="A0AAV8RE22"/>
<accession>A0AAV8RE22</accession>
<name>A0AAV8RE22_ENSVE</name>
<keyword evidence="2" id="KW-1185">Reference proteome</keyword>
<reference evidence="1 2" key="1">
    <citation type="submission" date="2022-12" db="EMBL/GenBank/DDBJ databases">
        <title>Chromosome-scale assembly of the Ensete ventricosum genome.</title>
        <authorList>
            <person name="Dussert Y."/>
            <person name="Stocks J."/>
            <person name="Wendawek A."/>
            <person name="Woldeyes F."/>
            <person name="Nichols R.A."/>
            <person name="Borrell J.S."/>
        </authorList>
    </citation>
    <scope>NUCLEOTIDE SEQUENCE [LARGE SCALE GENOMIC DNA]</scope>
    <source>
        <strain evidence="2">cv. Maze</strain>
        <tissue evidence="1">Seeds</tissue>
    </source>
</reference>
<gene>
    <name evidence="1" type="ORF">OPV22_011688</name>
</gene>
<sequence>MYAKPIDAKLRRCAVLSSDRPLDFLSLRHQLFSSQRAILLLGSVVELLSFFICSGSGSRGLDEIFGAGFFVCHPKLRVFLGFCELD</sequence>
<dbReference type="Proteomes" id="UP001222027">
    <property type="component" value="Unassembled WGS sequence"/>
</dbReference>